<organism evidence="4 5">
    <name type="scientific">Neolamprologus brichardi</name>
    <name type="common">Fairy cichlid</name>
    <name type="synonym">Lamprologus brichardi</name>
    <dbReference type="NCBI Taxonomy" id="32507"/>
    <lineage>
        <taxon>Eukaryota</taxon>
        <taxon>Metazoa</taxon>
        <taxon>Chordata</taxon>
        <taxon>Craniata</taxon>
        <taxon>Vertebrata</taxon>
        <taxon>Euteleostomi</taxon>
        <taxon>Actinopterygii</taxon>
        <taxon>Neopterygii</taxon>
        <taxon>Teleostei</taxon>
        <taxon>Neoteleostei</taxon>
        <taxon>Acanthomorphata</taxon>
        <taxon>Ovalentaria</taxon>
        <taxon>Cichlomorphae</taxon>
        <taxon>Cichliformes</taxon>
        <taxon>Cichlidae</taxon>
        <taxon>African cichlids</taxon>
        <taxon>Pseudocrenilabrinae</taxon>
        <taxon>Lamprologini</taxon>
        <taxon>Neolamprologus</taxon>
    </lineage>
</organism>
<protein>
    <submittedName>
        <fullName evidence="4">NADP-dependent oxidoreductase domain containing 1</fullName>
    </submittedName>
</protein>
<proteinExistence type="inferred from homology"/>
<dbReference type="Proteomes" id="UP000261580">
    <property type="component" value="Unassembled WGS sequence"/>
</dbReference>
<feature type="domain" description="Pyrroline-5-carboxylate reductase catalytic N-terminal" evidence="3">
    <location>
        <begin position="77"/>
        <end position="159"/>
    </location>
</feature>
<evidence type="ECO:0000313" key="4">
    <source>
        <dbReference type="Ensembl" id="ENSNBRP00000005948.1"/>
    </source>
</evidence>
<dbReference type="SUPFAM" id="SSF51735">
    <property type="entry name" value="NAD(P)-binding Rossmann-fold domains"/>
    <property type="match status" value="1"/>
</dbReference>
<keyword evidence="5" id="KW-1185">Reference proteome</keyword>
<dbReference type="Ensembl" id="ENSNBRT00000006131.1">
    <property type="protein sequence ID" value="ENSNBRP00000005948.1"/>
    <property type="gene ID" value="ENSNBRG00000004672.1"/>
</dbReference>
<dbReference type="AlphaFoldDB" id="A0A3Q4GH13"/>
<dbReference type="GO" id="GO:0055129">
    <property type="term" value="P:L-proline biosynthetic process"/>
    <property type="evidence" value="ECO:0007669"/>
    <property type="project" value="TreeGrafter"/>
</dbReference>
<sequence length="300" mass="33527">VLVMVDIVADLSTLCFESGLADDEKKLLYLRARSAGLTFCGCAHAAFVCELIDSCVIKRHTAKIRKPVAPGEDYDLRVGILGMGHLGKQLCLALLEKTKIKPSHIKISTRRPELAEVECFFDNRRLAAWADVLFLCCLPSQIPKVCVDLRSYLAKHCLVYSFTSAIPVTRYSHIHTHIGLVIFWGVGSMNRFLLNYCMSLQHLFILFHISVLSFLGSSEALLLIKSMFKEKCGDTVQLNAHSFINSSYASSLLSDEPFPWISLMDAQIRETPLLRFLSSSKSVQQCLSAAYKSQMETPAK</sequence>
<dbReference type="InterPro" id="IPR036291">
    <property type="entry name" value="NAD(P)-bd_dom_sf"/>
</dbReference>
<dbReference type="PANTHER" id="PTHR11645:SF58">
    <property type="entry name" value="NADP-DEPENDENT OXIDOREDUCTASE DOMAIN-CONTAINING PROTEIN 1"/>
    <property type="match status" value="1"/>
</dbReference>
<evidence type="ECO:0000256" key="2">
    <source>
        <dbReference type="SAM" id="Phobius"/>
    </source>
</evidence>
<dbReference type="Pfam" id="PF03807">
    <property type="entry name" value="F420_oxidored"/>
    <property type="match status" value="1"/>
</dbReference>
<name>A0A3Q4GH13_NEOBR</name>
<feature type="transmembrane region" description="Helical" evidence="2">
    <location>
        <begin position="203"/>
        <end position="224"/>
    </location>
</feature>
<keyword evidence="2" id="KW-0812">Transmembrane</keyword>
<reference evidence="4" key="1">
    <citation type="submission" date="2025-08" db="UniProtKB">
        <authorList>
            <consortium name="Ensembl"/>
        </authorList>
    </citation>
    <scope>IDENTIFICATION</scope>
</reference>
<reference evidence="4" key="2">
    <citation type="submission" date="2025-09" db="UniProtKB">
        <authorList>
            <consortium name="Ensembl"/>
        </authorList>
    </citation>
    <scope>IDENTIFICATION</scope>
</reference>
<dbReference type="GO" id="GO:0004735">
    <property type="term" value="F:pyrroline-5-carboxylate reductase activity"/>
    <property type="evidence" value="ECO:0007669"/>
    <property type="project" value="TreeGrafter"/>
</dbReference>
<evidence type="ECO:0000259" key="3">
    <source>
        <dbReference type="Pfam" id="PF03807"/>
    </source>
</evidence>
<dbReference type="InterPro" id="IPR028939">
    <property type="entry name" value="P5C_Rdtase_cat_N"/>
</dbReference>
<keyword evidence="2" id="KW-0472">Membrane</keyword>
<dbReference type="PANTHER" id="PTHR11645">
    <property type="entry name" value="PYRROLINE-5-CARBOXYLATE REDUCTASE"/>
    <property type="match status" value="1"/>
</dbReference>
<dbReference type="Bgee" id="ENSNBRG00000004672">
    <property type="expression patterns" value="Expressed in testis"/>
</dbReference>
<comment type="similarity">
    <text evidence="1">Belongs to the pyrroline-5-carboxylate reductase family.</text>
</comment>
<evidence type="ECO:0000313" key="5">
    <source>
        <dbReference type="Proteomes" id="UP000261580"/>
    </source>
</evidence>
<dbReference type="GeneTree" id="ENSGT00950000183044"/>
<keyword evidence="2" id="KW-1133">Transmembrane helix</keyword>
<evidence type="ECO:0000256" key="1">
    <source>
        <dbReference type="ARBA" id="ARBA00005525"/>
    </source>
</evidence>
<accession>A0A3Q4GH13</accession>
<dbReference type="Gene3D" id="3.40.50.720">
    <property type="entry name" value="NAD(P)-binding Rossmann-like Domain"/>
    <property type="match status" value="1"/>
</dbReference>